<dbReference type="PROSITE" id="PS51272">
    <property type="entry name" value="SLH"/>
    <property type="match status" value="2"/>
</dbReference>
<evidence type="ECO:0000256" key="1">
    <source>
        <dbReference type="ARBA" id="ARBA00022737"/>
    </source>
</evidence>
<dbReference type="AlphaFoldDB" id="A0A0L6JU29"/>
<dbReference type="eggNOG" id="COG1520">
    <property type="taxonomic scope" value="Bacteria"/>
</dbReference>
<evidence type="ECO:0000313" key="4">
    <source>
        <dbReference type="Proteomes" id="UP000036923"/>
    </source>
</evidence>
<evidence type="ECO:0000313" key="3">
    <source>
        <dbReference type="EMBL" id="KNY29356.1"/>
    </source>
</evidence>
<comment type="caution">
    <text evidence="3">The sequence shown here is derived from an EMBL/GenBank/DDBJ whole genome shotgun (WGS) entry which is preliminary data.</text>
</comment>
<dbReference type="RefSeq" id="WP_050753741.1">
    <property type="nucleotide sequence ID" value="NZ_JQKC01000001.1"/>
</dbReference>
<dbReference type="STRING" id="398512.Bccel_4630"/>
<dbReference type="Pfam" id="PF00395">
    <property type="entry name" value="SLH"/>
    <property type="match status" value="2"/>
</dbReference>
<dbReference type="InterPro" id="IPR001119">
    <property type="entry name" value="SLH_dom"/>
</dbReference>
<gene>
    <name evidence="3" type="ORF">Bccel_4630</name>
</gene>
<feature type="domain" description="SLH" evidence="2">
    <location>
        <begin position="215"/>
        <end position="278"/>
    </location>
</feature>
<name>A0A0L6JU29_9FIRM</name>
<dbReference type="OrthoDB" id="1698780at2"/>
<keyword evidence="4" id="KW-1185">Reference proteome</keyword>
<dbReference type="EMBL" id="LGTC01000001">
    <property type="protein sequence ID" value="KNY29356.1"/>
    <property type="molecule type" value="Genomic_DNA"/>
</dbReference>
<reference evidence="4" key="1">
    <citation type="submission" date="2015-07" db="EMBL/GenBank/DDBJ databases">
        <title>Near-Complete Genome Sequence of the Cellulolytic Bacterium Bacteroides (Pseudobacteroides) cellulosolvens ATCC 35603.</title>
        <authorList>
            <person name="Dassa B."/>
            <person name="Utturkar S.M."/>
            <person name="Klingeman D.M."/>
            <person name="Hurt R.A."/>
            <person name="Keller M."/>
            <person name="Xu J."/>
            <person name="Reddy Y.H.K."/>
            <person name="Borovok I."/>
            <person name="Grinberg I.R."/>
            <person name="Lamed R."/>
            <person name="Zhivin O."/>
            <person name="Bayer E.A."/>
            <person name="Brown S.D."/>
        </authorList>
    </citation>
    <scope>NUCLEOTIDE SEQUENCE [LARGE SCALE GENOMIC DNA]</scope>
    <source>
        <strain evidence="4">DSM 2933</strain>
    </source>
</reference>
<proteinExistence type="predicted"/>
<protein>
    <submittedName>
        <fullName evidence="3">S-layer domain-containing protein</fullName>
    </submittedName>
</protein>
<organism evidence="3 4">
    <name type="scientific">Pseudobacteroides cellulosolvens ATCC 35603 = DSM 2933</name>
    <dbReference type="NCBI Taxonomy" id="398512"/>
    <lineage>
        <taxon>Bacteria</taxon>
        <taxon>Bacillati</taxon>
        <taxon>Bacillota</taxon>
        <taxon>Clostridia</taxon>
        <taxon>Eubacteriales</taxon>
        <taxon>Oscillospiraceae</taxon>
        <taxon>Pseudobacteroides</taxon>
    </lineage>
</organism>
<dbReference type="Proteomes" id="UP000036923">
    <property type="component" value="Unassembled WGS sequence"/>
</dbReference>
<feature type="domain" description="SLH" evidence="2">
    <location>
        <begin position="282"/>
        <end position="340"/>
    </location>
</feature>
<accession>A0A0L6JU29</accession>
<evidence type="ECO:0000259" key="2">
    <source>
        <dbReference type="PROSITE" id="PS51272"/>
    </source>
</evidence>
<keyword evidence="1" id="KW-0677">Repeat</keyword>
<sequence length="340" mass="38002" precursor="true">MIKRFIALTVCFLIITVSMVYTTAVNIEPPEDLKVEVKSYEDGMPYFELKFSVPEAVKNILETSSKDEEVVFYMAEYQIGSGEWQQTGGMDASNGNTIIINPEDMGINGDIDIKANIYNFRVKADYFHYEVNDEHGNRITTDTSSSPYSNIASTGIKGFQKSYKDASEWAVPELDKADEYGFITDKIKDKMNGPITREEFAEVAIKLYEKMFGKEASYQDTTAFSDTKNPEIYKAFGLGIVNGVGNNKFAPNELTNREQVAAMMNRAVKVVKPSADFSTNGIEKFADEKQISSWALDPVKFMNKNGFIKGVGGGNIAPKGTTTREQAVIMVVRVYEKYSK</sequence>